<accession>A0A499UYW5</accession>
<organism evidence="1 2">
    <name type="scientific">Streptomyces antimycoticus</name>
    <dbReference type="NCBI Taxonomy" id="68175"/>
    <lineage>
        <taxon>Bacteria</taxon>
        <taxon>Bacillati</taxon>
        <taxon>Actinomycetota</taxon>
        <taxon>Actinomycetes</taxon>
        <taxon>Kitasatosporales</taxon>
        <taxon>Streptomycetaceae</taxon>
        <taxon>Streptomyces</taxon>
        <taxon>Streptomyces violaceusniger group</taxon>
    </lineage>
</organism>
<name>A0A499UYW5_9ACTN</name>
<reference evidence="1 2" key="1">
    <citation type="journal article" date="2020" name="Int. J. Syst. Evol. Microbiol.">
        <title>Reclassification of Streptomyces castelarensis and Streptomyces sporoclivatus as later heterotypic synonyms of Streptomyces antimycoticus.</title>
        <authorList>
            <person name="Komaki H."/>
            <person name="Tamura T."/>
        </authorList>
    </citation>
    <scope>NUCLEOTIDE SEQUENCE [LARGE SCALE GENOMIC DNA]</scope>
    <source>
        <strain evidence="1 2">NBRC 100767</strain>
    </source>
</reference>
<protein>
    <submittedName>
        <fullName evidence="1">Uncharacterized protein</fullName>
    </submittedName>
</protein>
<dbReference type="Proteomes" id="UP000463951">
    <property type="component" value="Chromosome"/>
</dbReference>
<sequence length="191" mass="20250">MSGFELLGGLPAVARVGDEGAARVGEEVGDPQIDADRRAGRRKQFGLGLLGSQHDEPLTALALHGHGLDGADNCPVLVHLDVPDTLKSHAGDGAVRGGVPAAAVAVLGKVDRVEPVDPAKTRVSGCLAGFDPPEERRERFVETAQRRLLRGERPAPLTLRVECPDLLELRGLHPVLDVRLRRVPVGVAAFL</sequence>
<dbReference type="EMBL" id="AP019620">
    <property type="protein sequence ID" value="BBJ47273.1"/>
    <property type="molecule type" value="Genomic_DNA"/>
</dbReference>
<proteinExistence type="predicted"/>
<gene>
    <name evidence="1" type="ORF">SSPO_099910</name>
</gene>
<evidence type="ECO:0000313" key="2">
    <source>
        <dbReference type="Proteomes" id="UP000463951"/>
    </source>
</evidence>
<dbReference type="AlphaFoldDB" id="A0A499UYW5"/>
<evidence type="ECO:0000313" key="1">
    <source>
        <dbReference type="EMBL" id="BBJ47273.1"/>
    </source>
</evidence>